<sequence length="158" mass="17650">MERREQTSRDKEAEPEEEAGREGAQELSRQFKEARRESFITVSDHVTSYIIDQHELTNPEYVLQSYYHSPGDSGTETPETTSFTFRADKKKHDGDGQNAELDASKQAVRKPMGDIAACFDRNVDSGLRSWITADLELNAANRTSDAVGRAAAGERPGR</sequence>
<gene>
    <name evidence="2" type="ORF">EYF80_038592</name>
</gene>
<proteinExistence type="predicted"/>
<evidence type="ECO:0000256" key="1">
    <source>
        <dbReference type="SAM" id="MobiDB-lite"/>
    </source>
</evidence>
<evidence type="ECO:0000313" key="2">
    <source>
        <dbReference type="EMBL" id="TNN51218.1"/>
    </source>
</evidence>
<reference evidence="2 3" key="1">
    <citation type="submission" date="2019-03" db="EMBL/GenBank/DDBJ databases">
        <title>First draft genome of Liparis tanakae, snailfish: a comprehensive survey of snailfish specific genes.</title>
        <authorList>
            <person name="Kim W."/>
            <person name="Song I."/>
            <person name="Jeong J.-H."/>
            <person name="Kim D."/>
            <person name="Kim S."/>
            <person name="Ryu S."/>
            <person name="Song J.Y."/>
            <person name="Lee S.K."/>
        </authorList>
    </citation>
    <scope>NUCLEOTIDE SEQUENCE [LARGE SCALE GENOMIC DNA]</scope>
    <source>
        <tissue evidence="2">Muscle</tissue>
    </source>
</reference>
<feature type="region of interest" description="Disordered" evidence="1">
    <location>
        <begin position="1"/>
        <end position="32"/>
    </location>
</feature>
<accession>A0A4Z2GCD3</accession>
<dbReference type="AlphaFoldDB" id="A0A4Z2GCD3"/>
<keyword evidence="3" id="KW-1185">Reference proteome</keyword>
<evidence type="ECO:0000313" key="3">
    <source>
        <dbReference type="Proteomes" id="UP000314294"/>
    </source>
</evidence>
<comment type="caution">
    <text evidence="2">The sequence shown here is derived from an EMBL/GenBank/DDBJ whole genome shotgun (WGS) entry which is preliminary data.</text>
</comment>
<protein>
    <submittedName>
        <fullName evidence="2">Uncharacterized protein</fullName>
    </submittedName>
</protein>
<organism evidence="2 3">
    <name type="scientific">Liparis tanakae</name>
    <name type="common">Tanaka's snailfish</name>
    <dbReference type="NCBI Taxonomy" id="230148"/>
    <lineage>
        <taxon>Eukaryota</taxon>
        <taxon>Metazoa</taxon>
        <taxon>Chordata</taxon>
        <taxon>Craniata</taxon>
        <taxon>Vertebrata</taxon>
        <taxon>Euteleostomi</taxon>
        <taxon>Actinopterygii</taxon>
        <taxon>Neopterygii</taxon>
        <taxon>Teleostei</taxon>
        <taxon>Neoteleostei</taxon>
        <taxon>Acanthomorphata</taxon>
        <taxon>Eupercaria</taxon>
        <taxon>Perciformes</taxon>
        <taxon>Cottioidei</taxon>
        <taxon>Cottales</taxon>
        <taxon>Liparidae</taxon>
        <taxon>Liparis</taxon>
    </lineage>
</organism>
<dbReference type="Proteomes" id="UP000314294">
    <property type="component" value="Unassembled WGS sequence"/>
</dbReference>
<dbReference type="EMBL" id="SRLO01000590">
    <property type="protein sequence ID" value="TNN51218.1"/>
    <property type="molecule type" value="Genomic_DNA"/>
</dbReference>
<name>A0A4Z2GCD3_9TELE</name>